<accession>A0AAE6G0V2</accession>
<evidence type="ECO:0000313" key="3">
    <source>
        <dbReference type="Proteomes" id="UP000320179"/>
    </source>
</evidence>
<dbReference type="PANTHER" id="PTHR30255">
    <property type="entry name" value="SINGLE-STRANDED-DNA-SPECIFIC EXONUCLEASE RECJ"/>
    <property type="match status" value="1"/>
</dbReference>
<protein>
    <recommendedName>
        <fullName evidence="4">DHH family phosphoesterase</fullName>
    </recommendedName>
</protein>
<organism evidence="2 3">
    <name type="scientific">Myxococcus xanthus</name>
    <dbReference type="NCBI Taxonomy" id="34"/>
    <lineage>
        <taxon>Bacteria</taxon>
        <taxon>Pseudomonadati</taxon>
        <taxon>Myxococcota</taxon>
        <taxon>Myxococcia</taxon>
        <taxon>Myxococcales</taxon>
        <taxon>Cystobacterineae</taxon>
        <taxon>Myxococcaceae</taxon>
        <taxon>Myxococcus</taxon>
    </lineage>
</organism>
<dbReference type="RefSeq" id="WP_174260155.1">
    <property type="nucleotide sequence ID" value="NZ_CP017173.1"/>
</dbReference>
<evidence type="ECO:0008006" key="4">
    <source>
        <dbReference type="Google" id="ProtNLM"/>
    </source>
</evidence>
<name>A0AAE6G0V2_MYXXA</name>
<evidence type="ECO:0000313" key="2">
    <source>
        <dbReference type="EMBL" id="QDE68656.1"/>
    </source>
</evidence>
<dbReference type="EMBL" id="CP017174">
    <property type="protein sequence ID" value="QDE68656.1"/>
    <property type="molecule type" value="Genomic_DNA"/>
</dbReference>
<evidence type="ECO:0000256" key="1">
    <source>
        <dbReference type="SAM" id="MobiDB-lite"/>
    </source>
</evidence>
<dbReference type="InterPro" id="IPR051673">
    <property type="entry name" value="SSDNA_exonuclease_RecJ"/>
</dbReference>
<gene>
    <name evidence="2" type="ORF">BHS09_17640</name>
</gene>
<feature type="region of interest" description="Disordered" evidence="1">
    <location>
        <begin position="85"/>
        <end position="144"/>
    </location>
</feature>
<sequence length="394" mass="41525">MKDPRWPAEEEALEDARRFLTELKGRRVVVAPHPGVDGLAAAALVIRALQAVGARVTARVPGKGEHAYSPSFQERLRAPPPDALVVLERGSKPGPPRATAEEAHHPGASAETSPAPGTLEAGGQGRSHAGPPEGLMPAPRGAPSVSPAVPTLVIAPQAEAARASGSMVLSARDLEPAVSCSLLAYALVSPHVVPGPLEWLAVLGTVADQGVDAPIPFLKDALRRAGRTAVTESVALLNAARRSSRFAAPVALEVLLRAGSATDITRGNVPGVDTLHDCRLEVQREVLRCSKTPPRIASPVALLLFSSEAQVHPQVAVRWAQRLPEHIIIAANAGYLPGRVDFAVRSRVKVDLDVLSPNATGGSLSREEFLRFTARLGFKGLRDIDVERRGAFPG</sequence>
<dbReference type="InterPro" id="IPR038763">
    <property type="entry name" value="DHH_sf"/>
</dbReference>
<reference evidence="2 3" key="1">
    <citation type="journal article" date="2019" name="Science">
        <title>Social genes are selection hotspots in kin groups of a soil microbe.</title>
        <authorList>
            <person name="Wielgoss S."/>
            <person name="Wolfensberger R."/>
            <person name="Sun L."/>
            <person name="Fiegna F."/>
            <person name="Velicer G.J."/>
        </authorList>
    </citation>
    <scope>NUCLEOTIDE SEQUENCE [LARGE SCALE GENOMIC DNA]</scope>
    <source>
        <strain evidence="2 3">MC3.5.9c15</strain>
    </source>
</reference>
<dbReference type="PANTHER" id="PTHR30255:SF2">
    <property type="entry name" value="SINGLE-STRANDED-DNA-SPECIFIC EXONUCLEASE RECJ"/>
    <property type="match status" value="1"/>
</dbReference>
<dbReference type="Proteomes" id="UP000320179">
    <property type="component" value="Chromosome"/>
</dbReference>
<proteinExistence type="predicted"/>
<dbReference type="SUPFAM" id="SSF64182">
    <property type="entry name" value="DHH phosphoesterases"/>
    <property type="match status" value="2"/>
</dbReference>
<dbReference type="AlphaFoldDB" id="A0AAE6G0V2"/>